<organism evidence="4 5">
    <name type="scientific">Pycnococcus provasolii</name>
    <dbReference type="NCBI Taxonomy" id="41880"/>
    <lineage>
        <taxon>Eukaryota</taxon>
        <taxon>Viridiplantae</taxon>
        <taxon>Chlorophyta</taxon>
        <taxon>Pseudoscourfieldiophyceae</taxon>
        <taxon>Pseudoscourfieldiales</taxon>
        <taxon>Pycnococcaceae</taxon>
        <taxon>Pycnococcus</taxon>
    </lineage>
</organism>
<dbReference type="OrthoDB" id="2423701at2759"/>
<dbReference type="SUPFAM" id="SSF48452">
    <property type="entry name" value="TPR-like"/>
    <property type="match status" value="1"/>
</dbReference>
<dbReference type="AlphaFoldDB" id="A0A830HH38"/>
<feature type="region of interest" description="Disordered" evidence="3">
    <location>
        <begin position="553"/>
        <end position="578"/>
    </location>
</feature>
<dbReference type="GO" id="GO:0051879">
    <property type="term" value="F:Hsp90 protein binding"/>
    <property type="evidence" value="ECO:0007669"/>
    <property type="project" value="TreeGrafter"/>
</dbReference>
<dbReference type="SMART" id="SM00028">
    <property type="entry name" value="TPR"/>
    <property type="match status" value="3"/>
</dbReference>
<name>A0A830HH38_9CHLO</name>
<evidence type="ECO:0000256" key="2">
    <source>
        <dbReference type="ARBA" id="ARBA00022803"/>
    </source>
</evidence>
<sequence>MSVSLEECKTLGNSLFSGGEFLKAAAAYTRGIKLQSSSGSSSSDAEILSLCLSNRCLCFLRLSKLKQAFSDASSVISLRPSWHKGYFRLGSVLEAQGLLKDALEQYTISLEKAGEPLREVSLKIREINKRLGNNASGGAMAPAPETGGDSGNNTAGMSRQARRLIEKQQKKQKGGWVKQRDADLFLDKVKLLLPANLVTEVENAVKKSVTEESGPTAQELANTVASACLKKANATNGGGAASKCWELLAWFGLLCGNFKETGNPGTPEYTRRVELFEKFRETHAPGDAMPIPAEPRGLLMVATNLKESDAQRRTALEHLNSALLDARTRVAKKTPPTSLWDEPDVLDLLNAGALDKVTAIAVYGEGTRAEAAAGFLFNILGITGSDMASKAAGGVTEVDEAYTRLCALLDRPGNPLDAKVSDYAAAAAAANDDDDDESTRWDEPAAHAYFLPILQVLSAQDAKKSLFSHEVDIRLRVNCQHLLANSPQGEQMLDGFINIQHLLCSARDNGVSSTLHKVVTLDGVRSFQQAVQTKVTQQVALFKALGKFDFASKSTTKTATPPPPPAANGVKKPPPGGA</sequence>
<keyword evidence="2" id="KW-0802">TPR repeat</keyword>
<dbReference type="InterPro" id="IPR011990">
    <property type="entry name" value="TPR-like_helical_dom_sf"/>
</dbReference>
<accession>A0A830HH38</accession>
<protein>
    <submittedName>
        <fullName evidence="4">Uncharacterized protein</fullName>
    </submittedName>
</protein>
<gene>
    <name evidence="4" type="ORF">PPROV_000484900</name>
</gene>
<evidence type="ECO:0000313" key="5">
    <source>
        <dbReference type="Proteomes" id="UP000660262"/>
    </source>
</evidence>
<dbReference type="InterPro" id="IPR019734">
    <property type="entry name" value="TPR_rpt"/>
</dbReference>
<feature type="compositionally biased region" description="Pro residues" evidence="3">
    <location>
        <begin position="560"/>
        <end position="578"/>
    </location>
</feature>
<feature type="region of interest" description="Disordered" evidence="3">
    <location>
        <begin position="133"/>
        <end position="172"/>
    </location>
</feature>
<proteinExistence type="predicted"/>
<keyword evidence="1" id="KW-0677">Repeat</keyword>
<dbReference type="PANTHER" id="PTHR22904">
    <property type="entry name" value="TPR REPEAT CONTAINING PROTEIN"/>
    <property type="match status" value="1"/>
</dbReference>
<reference evidence="4" key="1">
    <citation type="submission" date="2020-10" db="EMBL/GenBank/DDBJ databases">
        <title>Unveiling of a novel bifunctional photoreceptor, Dualchrome1, isolated from a cosmopolitan green alga.</title>
        <authorList>
            <person name="Suzuki S."/>
            <person name="Kawachi M."/>
        </authorList>
    </citation>
    <scope>NUCLEOTIDE SEQUENCE</scope>
    <source>
        <strain evidence="4">NIES 2893</strain>
    </source>
</reference>
<evidence type="ECO:0000256" key="1">
    <source>
        <dbReference type="ARBA" id="ARBA00022737"/>
    </source>
</evidence>
<dbReference type="Gene3D" id="1.25.40.10">
    <property type="entry name" value="Tetratricopeptide repeat domain"/>
    <property type="match status" value="1"/>
</dbReference>
<comment type="caution">
    <text evidence="4">The sequence shown here is derived from an EMBL/GenBank/DDBJ whole genome shotgun (WGS) entry which is preliminary data.</text>
</comment>
<keyword evidence="5" id="KW-1185">Reference proteome</keyword>
<dbReference type="Proteomes" id="UP000660262">
    <property type="component" value="Unassembled WGS sequence"/>
</dbReference>
<evidence type="ECO:0000313" key="4">
    <source>
        <dbReference type="EMBL" id="GHP06102.1"/>
    </source>
</evidence>
<dbReference type="PANTHER" id="PTHR22904:SF523">
    <property type="entry name" value="STRESS-INDUCED-PHOSPHOPROTEIN 1"/>
    <property type="match status" value="1"/>
</dbReference>
<evidence type="ECO:0000256" key="3">
    <source>
        <dbReference type="SAM" id="MobiDB-lite"/>
    </source>
</evidence>
<dbReference type="EMBL" id="BNJQ01000012">
    <property type="protein sequence ID" value="GHP06102.1"/>
    <property type="molecule type" value="Genomic_DNA"/>
</dbReference>